<comment type="caution">
    <text evidence="5">The sequence shown here is derived from an EMBL/GenBank/DDBJ whole genome shotgun (WGS) entry which is preliminary data.</text>
</comment>
<dbReference type="Gene3D" id="1.25.40.10">
    <property type="entry name" value="Tetratricopeptide repeat domain"/>
    <property type="match status" value="1"/>
</dbReference>
<dbReference type="InterPro" id="IPR039856">
    <property type="entry name" value="EMC2-like"/>
</dbReference>
<comment type="similarity">
    <text evidence="3">Belongs to the EMC2 family.</text>
</comment>
<evidence type="ECO:0000256" key="1">
    <source>
        <dbReference type="ARBA" id="ARBA00022737"/>
    </source>
</evidence>
<keyword evidence="6" id="KW-1185">Reference proteome</keyword>
<dbReference type="Pfam" id="PF22890">
    <property type="entry name" value="TPR_EMC2"/>
    <property type="match status" value="1"/>
</dbReference>
<comment type="subcellular location">
    <subcellularLocation>
        <location evidence="3">Endoplasmic reticulum membrane</location>
        <topology evidence="3">Peripheral membrane protein</topology>
        <orientation evidence="3">Cytoplasmic side</orientation>
    </subcellularLocation>
</comment>
<dbReference type="PANTHER" id="PTHR12760">
    <property type="entry name" value="TETRATRICOPEPTIDE REPEAT PROTEIN"/>
    <property type="match status" value="1"/>
</dbReference>
<dbReference type="OrthoDB" id="124397at2759"/>
<sequence>MTLKSLTSLAEIRKSQERKPELVTDIGEYLLSSGALGTTEDAWLAYEQICVAACDTGKIQLAKICVEELEKKFPGSLRVLRLNGMILEASKDLPGAEAIYNKILETEPNNIVRDMEKYVKELNKYIDTYYNDPEAWLELCNTYLTLQMYPQAAFCAEELLVQQPHNHFFHLKYAEIQYTIGNIELALQEYLRVVELATDYIRGFYGIKLCADRLLNEIDAGKKSTKGTNSSGKSSKNTFDKATLEKLVQLAANRLLVVYYNRSSDDDDVDSATPMSKTVLEKWLKNMS</sequence>
<comment type="function">
    <text evidence="3">Part of the endoplasmic reticulum membrane protein complex (EMC) that enables the energy-independent insertion into endoplasmic reticulum membranes of newly synthesized membrane proteins.</text>
</comment>
<keyword evidence="2" id="KW-0802">TPR repeat</keyword>
<accession>A0A9W8A5X7</accession>
<dbReference type="Proteomes" id="UP001150538">
    <property type="component" value="Unassembled WGS sequence"/>
</dbReference>
<organism evidence="5 6">
    <name type="scientific">Mycoemilia scoparia</name>
    <dbReference type="NCBI Taxonomy" id="417184"/>
    <lineage>
        <taxon>Eukaryota</taxon>
        <taxon>Fungi</taxon>
        <taxon>Fungi incertae sedis</taxon>
        <taxon>Zoopagomycota</taxon>
        <taxon>Kickxellomycotina</taxon>
        <taxon>Kickxellomycetes</taxon>
        <taxon>Kickxellales</taxon>
        <taxon>Kickxellaceae</taxon>
        <taxon>Mycoemilia</taxon>
    </lineage>
</organism>
<dbReference type="EMBL" id="JANBPU010000021">
    <property type="protein sequence ID" value="KAJ1919823.1"/>
    <property type="molecule type" value="Genomic_DNA"/>
</dbReference>
<evidence type="ECO:0000256" key="3">
    <source>
        <dbReference type="RuleBase" id="RU367091"/>
    </source>
</evidence>
<evidence type="ECO:0000313" key="5">
    <source>
        <dbReference type="EMBL" id="KAJ1919823.1"/>
    </source>
</evidence>
<evidence type="ECO:0000313" key="6">
    <source>
        <dbReference type="Proteomes" id="UP001150538"/>
    </source>
</evidence>
<comment type="subunit">
    <text evidence="3">Component of the ER membrane protein complex (EMC).</text>
</comment>
<dbReference type="SMART" id="SM00028">
    <property type="entry name" value="TPR"/>
    <property type="match status" value="3"/>
</dbReference>
<dbReference type="SUPFAM" id="SSF48452">
    <property type="entry name" value="TPR-like"/>
    <property type="match status" value="1"/>
</dbReference>
<proteinExistence type="inferred from homology"/>
<name>A0A9W8A5X7_9FUNG</name>
<gene>
    <name evidence="5" type="primary">oca3</name>
    <name evidence="5" type="ORF">H4219_001732</name>
</gene>
<keyword evidence="3" id="KW-0472">Membrane</keyword>
<feature type="domain" description="EMC2 TPR-like" evidence="4">
    <location>
        <begin position="81"/>
        <end position="177"/>
    </location>
</feature>
<dbReference type="InterPro" id="IPR019734">
    <property type="entry name" value="TPR_rpt"/>
</dbReference>
<dbReference type="InterPro" id="IPR055217">
    <property type="entry name" value="TPR_EMC2"/>
</dbReference>
<dbReference type="GO" id="GO:0072546">
    <property type="term" value="C:EMC complex"/>
    <property type="evidence" value="ECO:0007669"/>
    <property type="project" value="UniProtKB-UniRule"/>
</dbReference>
<evidence type="ECO:0000256" key="2">
    <source>
        <dbReference type="ARBA" id="ARBA00022803"/>
    </source>
</evidence>
<protein>
    <recommendedName>
        <fullName evidence="3">ER membrane protein complex subunit 2</fullName>
    </recommendedName>
</protein>
<reference evidence="5" key="1">
    <citation type="submission" date="2022-07" db="EMBL/GenBank/DDBJ databases">
        <title>Phylogenomic reconstructions and comparative analyses of Kickxellomycotina fungi.</title>
        <authorList>
            <person name="Reynolds N.K."/>
            <person name="Stajich J.E."/>
            <person name="Barry K."/>
            <person name="Grigoriev I.V."/>
            <person name="Crous P."/>
            <person name="Smith M.E."/>
        </authorList>
    </citation>
    <scope>NUCLEOTIDE SEQUENCE</scope>
    <source>
        <strain evidence="5">NBRC 100468</strain>
    </source>
</reference>
<evidence type="ECO:0000259" key="4">
    <source>
        <dbReference type="Pfam" id="PF22890"/>
    </source>
</evidence>
<keyword evidence="3" id="KW-0256">Endoplasmic reticulum</keyword>
<dbReference type="InterPro" id="IPR011990">
    <property type="entry name" value="TPR-like_helical_dom_sf"/>
</dbReference>
<keyword evidence="1" id="KW-0677">Repeat</keyword>
<dbReference type="AlphaFoldDB" id="A0A9W8A5X7"/>